<dbReference type="InterPro" id="IPR002017">
    <property type="entry name" value="Spectrin_repeat"/>
</dbReference>
<evidence type="ECO:0000256" key="4">
    <source>
        <dbReference type="ARBA" id="ARBA00023212"/>
    </source>
</evidence>
<evidence type="ECO:0000256" key="1">
    <source>
        <dbReference type="ARBA" id="ARBA00004496"/>
    </source>
</evidence>
<dbReference type="EnsemblMetazoa" id="BGLB037574-RA">
    <property type="protein sequence ID" value="BGLB037574-PA"/>
    <property type="gene ID" value="BGLB037574"/>
</dbReference>
<dbReference type="InterPro" id="IPR050774">
    <property type="entry name" value="KCMF1/Dystrophin"/>
</dbReference>
<evidence type="ECO:0000256" key="2">
    <source>
        <dbReference type="ARBA" id="ARBA00022490"/>
    </source>
</evidence>
<dbReference type="GO" id="GO:0045202">
    <property type="term" value="C:synapse"/>
    <property type="evidence" value="ECO:0007669"/>
    <property type="project" value="GOC"/>
</dbReference>
<dbReference type="Proteomes" id="UP000076420">
    <property type="component" value="Unassembled WGS sequence"/>
</dbReference>
<dbReference type="Pfam" id="PF00435">
    <property type="entry name" value="Spectrin"/>
    <property type="match status" value="1"/>
</dbReference>
<protein>
    <submittedName>
        <fullName evidence="6">Uncharacterized protein</fullName>
    </submittedName>
</protein>
<feature type="coiled-coil region" evidence="5">
    <location>
        <begin position="31"/>
        <end position="95"/>
    </location>
</feature>
<dbReference type="PANTHER" id="PTHR12268">
    <property type="entry name" value="E3 UBIQUITIN-PROTEIN LIGASE KCMF1"/>
    <property type="match status" value="1"/>
</dbReference>
<keyword evidence="2" id="KW-0963">Cytoplasm</keyword>
<evidence type="ECO:0000256" key="5">
    <source>
        <dbReference type="SAM" id="Coils"/>
    </source>
</evidence>
<evidence type="ECO:0000313" key="6">
    <source>
        <dbReference type="EnsemblMetazoa" id="BGLB037574-PA"/>
    </source>
</evidence>
<organism evidence="6 7">
    <name type="scientific">Biomphalaria glabrata</name>
    <name type="common">Bloodfluke planorb</name>
    <name type="synonym">Freshwater snail</name>
    <dbReference type="NCBI Taxonomy" id="6526"/>
    <lineage>
        <taxon>Eukaryota</taxon>
        <taxon>Metazoa</taxon>
        <taxon>Spiralia</taxon>
        <taxon>Lophotrochozoa</taxon>
        <taxon>Mollusca</taxon>
        <taxon>Gastropoda</taxon>
        <taxon>Heterobranchia</taxon>
        <taxon>Euthyneura</taxon>
        <taxon>Panpulmonata</taxon>
        <taxon>Hygrophila</taxon>
        <taxon>Lymnaeoidea</taxon>
        <taxon>Planorbidae</taxon>
        <taxon>Biomphalaria</taxon>
    </lineage>
</organism>
<comment type="subcellular location">
    <subcellularLocation>
        <location evidence="1">Cytoplasm</location>
    </subcellularLocation>
</comment>
<gene>
    <name evidence="6" type="primary">106061411</name>
</gene>
<dbReference type="VEuPathDB" id="VectorBase:BGLAX_043143"/>
<sequence length="123" mass="14488">MEWEQTLQNVNKRKSQLDALLAECKAFNQSYAQLEEWLSLTESQLDVLEREQGEEEALTKHLKLQEDVDQHKDRVDSLKRQAEELSEDHVSESTQQIKHQLERLSNRWSILLSRSVAVFLLEL</sequence>
<dbReference type="STRING" id="6526.A0A2C9M1Y3"/>
<dbReference type="VEuPathDB" id="VectorBase:BGLB037574"/>
<keyword evidence="3" id="KW-0106">Calcium</keyword>
<evidence type="ECO:0000313" key="7">
    <source>
        <dbReference type="Proteomes" id="UP000076420"/>
    </source>
</evidence>
<dbReference type="AlphaFoldDB" id="A0A2C9M1Y3"/>
<keyword evidence="5" id="KW-0175">Coiled coil</keyword>
<reference evidence="6" key="1">
    <citation type="submission" date="2020-05" db="UniProtKB">
        <authorList>
            <consortium name="EnsemblMetazoa"/>
        </authorList>
    </citation>
    <scope>IDENTIFICATION</scope>
    <source>
        <strain evidence="6">BB02</strain>
    </source>
</reference>
<name>A0A2C9M1Y3_BIOGL</name>
<dbReference type="Gene3D" id="1.20.58.60">
    <property type="match status" value="1"/>
</dbReference>
<proteinExistence type="predicted"/>
<dbReference type="PANTHER" id="PTHR12268:SF14">
    <property type="entry name" value="DYSTROPHIN-1"/>
    <property type="match status" value="1"/>
</dbReference>
<dbReference type="GO" id="GO:0099536">
    <property type="term" value="P:synaptic signaling"/>
    <property type="evidence" value="ECO:0007669"/>
    <property type="project" value="TreeGrafter"/>
</dbReference>
<dbReference type="KEGG" id="bgt:106061411"/>
<accession>A0A2C9M1Y3</accession>
<keyword evidence="4" id="KW-0206">Cytoskeleton</keyword>
<evidence type="ECO:0000256" key="3">
    <source>
        <dbReference type="ARBA" id="ARBA00022837"/>
    </source>
</evidence>
<dbReference type="GO" id="GO:0005886">
    <property type="term" value="C:plasma membrane"/>
    <property type="evidence" value="ECO:0007669"/>
    <property type="project" value="TreeGrafter"/>
</dbReference>
<dbReference type="SUPFAM" id="SSF46966">
    <property type="entry name" value="Spectrin repeat"/>
    <property type="match status" value="1"/>
</dbReference>